<evidence type="ECO:0000313" key="5">
    <source>
        <dbReference type="Proteomes" id="UP000541558"/>
    </source>
</evidence>
<reference evidence="4 5" key="1">
    <citation type="journal article" date="2020" name="ISME J.">
        <title>Uncovering the hidden diversity of litter-decomposition mechanisms in mushroom-forming fungi.</title>
        <authorList>
            <person name="Floudas D."/>
            <person name="Bentzer J."/>
            <person name="Ahren D."/>
            <person name="Johansson T."/>
            <person name="Persson P."/>
            <person name="Tunlid A."/>
        </authorList>
    </citation>
    <scope>NUCLEOTIDE SEQUENCE [LARGE SCALE GENOMIC DNA]</scope>
    <source>
        <strain evidence="4 5">CBS 175.51</strain>
    </source>
</reference>
<dbReference type="PANTHER" id="PTHR22904:SF523">
    <property type="entry name" value="STRESS-INDUCED-PHOSPHOPROTEIN 1"/>
    <property type="match status" value="1"/>
</dbReference>
<accession>A0A8H5C9M6</accession>
<evidence type="ECO:0000256" key="1">
    <source>
        <dbReference type="ARBA" id="ARBA00022737"/>
    </source>
</evidence>
<dbReference type="GO" id="GO:0051879">
    <property type="term" value="F:Hsp90 protein binding"/>
    <property type="evidence" value="ECO:0007669"/>
    <property type="project" value="TreeGrafter"/>
</dbReference>
<name>A0A8H5C9M6_9AGAR</name>
<keyword evidence="1" id="KW-0677">Repeat</keyword>
<dbReference type="OrthoDB" id="2942533at2759"/>
<dbReference type="EMBL" id="JAACJK010000058">
    <property type="protein sequence ID" value="KAF5336562.1"/>
    <property type="molecule type" value="Genomic_DNA"/>
</dbReference>
<feature type="region of interest" description="Disordered" evidence="3">
    <location>
        <begin position="287"/>
        <end position="313"/>
    </location>
</feature>
<dbReference type="Proteomes" id="UP000541558">
    <property type="component" value="Unassembled WGS sequence"/>
</dbReference>
<proteinExistence type="predicted"/>
<evidence type="ECO:0000313" key="4">
    <source>
        <dbReference type="EMBL" id="KAF5336562.1"/>
    </source>
</evidence>
<evidence type="ECO:0000256" key="3">
    <source>
        <dbReference type="SAM" id="MobiDB-lite"/>
    </source>
</evidence>
<keyword evidence="5" id="KW-1185">Reference proteome</keyword>
<organism evidence="4 5">
    <name type="scientific">Ephemerocybe angulata</name>
    <dbReference type="NCBI Taxonomy" id="980116"/>
    <lineage>
        <taxon>Eukaryota</taxon>
        <taxon>Fungi</taxon>
        <taxon>Dikarya</taxon>
        <taxon>Basidiomycota</taxon>
        <taxon>Agaricomycotina</taxon>
        <taxon>Agaricomycetes</taxon>
        <taxon>Agaricomycetidae</taxon>
        <taxon>Agaricales</taxon>
        <taxon>Agaricineae</taxon>
        <taxon>Psathyrellaceae</taxon>
        <taxon>Ephemerocybe</taxon>
    </lineage>
</organism>
<dbReference type="PANTHER" id="PTHR22904">
    <property type="entry name" value="TPR REPEAT CONTAINING PROTEIN"/>
    <property type="match status" value="1"/>
</dbReference>
<sequence length="313" mass="35161">MALDLAMQLPTRYVSKKRENSGYIVKSRLLTSRYPTDYPAFPFYFFIGEELERYRLAIGESFEKIEIQIQDRRRFRWVMLSNDTESGQDRVSKVHALPPGEYDARNTFKAVGNLAFEGGKAALAIMRYGQAQGQYENTWAIFGQKIDEEARKKFIRQCAILFANRSAAYLLPGETKNISAALDDARRAITADPLCPKGYARLAKAHLARNDLSSAQDAIAEGLRLPKLRNEGGLVNTLIDLQTGGKGLPRGVEELRHLAKTLIQDDEESAKRVKDIQGLWRESPDPRGIIKWSTNSSEKFQISKGPDDSGQGC</sequence>
<dbReference type="SUPFAM" id="SSF48452">
    <property type="entry name" value="TPR-like"/>
    <property type="match status" value="1"/>
</dbReference>
<protein>
    <submittedName>
        <fullName evidence="4">Uncharacterized protein</fullName>
    </submittedName>
</protein>
<evidence type="ECO:0000256" key="2">
    <source>
        <dbReference type="ARBA" id="ARBA00022803"/>
    </source>
</evidence>
<keyword evidence="2" id="KW-0802">TPR repeat</keyword>
<dbReference type="AlphaFoldDB" id="A0A8H5C9M6"/>
<comment type="caution">
    <text evidence="4">The sequence shown here is derived from an EMBL/GenBank/DDBJ whole genome shotgun (WGS) entry which is preliminary data.</text>
</comment>
<dbReference type="InterPro" id="IPR011990">
    <property type="entry name" value="TPR-like_helical_dom_sf"/>
</dbReference>
<dbReference type="Gene3D" id="1.25.40.10">
    <property type="entry name" value="Tetratricopeptide repeat domain"/>
    <property type="match status" value="1"/>
</dbReference>
<gene>
    <name evidence="4" type="ORF">D9611_006504</name>
</gene>